<keyword evidence="4" id="KW-0804">Transcription</keyword>
<evidence type="ECO:0000259" key="5">
    <source>
        <dbReference type="PROSITE" id="PS50931"/>
    </source>
</evidence>
<reference evidence="6 7" key="1">
    <citation type="submission" date="2017-09" db="EMBL/GenBank/DDBJ databases">
        <authorList>
            <person name="Ehlers B."/>
            <person name="Leendertz F.H."/>
        </authorList>
    </citation>
    <scope>NUCLEOTIDE SEQUENCE [LARGE SCALE GENOMIC DNA]</scope>
    <source>
        <strain evidence="6 7">USBA 140</strain>
    </source>
</reference>
<dbReference type="GO" id="GO:0003700">
    <property type="term" value="F:DNA-binding transcription factor activity"/>
    <property type="evidence" value="ECO:0007669"/>
    <property type="project" value="InterPro"/>
</dbReference>
<name>A0A286H1I8_9PROT</name>
<dbReference type="PRINTS" id="PR00039">
    <property type="entry name" value="HTHLYSR"/>
</dbReference>
<dbReference type="EMBL" id="OCNJ01000020">
    <property type="protein sequence ID" value="SOE01611.1"/>
    <property type="molecule type" value="Genomic_DNA"/>
</dbReference>
<proteinExistence type="inferred from homology"/>
<dbReference type="AlphaFoldDB" id="A0A286H1I8"/>
<dbReference type="OrthoDB" id="9789529at2"/>
<evidence type="ECO:0000256" key="4">
    <source>
        <dbReference type="ARBA" id="ARBA00023163"/>
    </source>
</evidence>
<evidence type="ECO:0000313" key="7">
    <source>
        <dbReference type="Proteomes" id="UP000219621"/>
    </source>
</evidence>
<keyword evidence="2" id="KW-0805">Transcription regulation</keyword>
<dbReference type="InterPro" id="IPR036390">
    <property type="entry name" value="WH_DNA-bd_sf"/>
</dbReference>
<dbReference type="Pfam" id="PF00126">
    <property type="entry name" value="HTH_1"/>
    <property type="match status" value="1"/>
</dbReference>
<accession>A0A286H1I8</accession>
<evidence type="ECO:0000313" key="6">
    <source>
        <dbReference type="EMBL" id="SOE01611.1"/>
    </source>
</evidence>
<keyword evidence="7" id="KW-1185">Reference proteome</keyword>
<evidence type="ECO:0000256" key="2">
    <source>
        <dbReference type="ARBA" id="ARBA00023015"/>
    </source>
</evidence>
<dbReference type="PROSITE" id="PS50931">
    <property type="entry name" value="HTH_LYSR"/>
    <property type="match status" value="1"/>
</dbReference>
<keyword evidence="3 6" id="KW-0238">DNA-binding</keyword>
<dbReference type="PANTHER" id="PTHR30579">
    <property type="entry name" value="TRANSCRIPTIONAL REGULATOR"/>
    <property type="match status" value="1"/>
</dbReference>
<dbReference type="SUPFAM" id="SSF46785">
    <property type="entry name" value="Winged helix' DNA-binding domain"/>
    <property type="match status" value="1"/>
</dbReference>
<dbReference type="Gene3D" id="3.40.190.10">
    <property type="entry name" value="Periplasmic binding protein-like II"/>
    <property type="match status" value="2"/>
</dbReference>
<dbReference type="RefSeq" id="WP_097281700.1">
    <property type="nucleotide sequence ID" value="NZ_OCNJ01000020.1"/>
</dbReference>
<dbReference type="InterPro" id="IPR036388">
    <property type="entry name" value="WH-like_DNA-bd_sf"/>
</dbReference>
<sequence length="290" mass="31247">MPDFDIALLRTFVSVIDAGGFTRAGQRVHRTQSTISQQIKKLEDQAGVALLDRSARHLRLTDDGERLLSYARRILALSSEAKALFSGRRTEEVVSIGVTEDYAVDRLPALLSRFARDHGGVRLHVRCGLSIAMLADLEAGELDLALVKHVRPGSSALATWREPLMWVTAADGGPMNEDPLPLVVFPLGCVYRDHAVHELEVMGRPWRIAYTSPNLSGVQAAVTAGLGVSLLDRVEVPAGARILGPEEGFPSMPEAEIALYARGPMTPAVQAVADLLIDSRPQCDGAAAAE</sequence>
<evidence type="ECO:0000256" key="3">
    <source>
        <dbReference type="ARBA" id="ARBA00023125"/>
    </source>
</evidence>
<dbReference type="InterPro" id="IPR050176">
    <property type="entry name" value="LTTR"/>
</dbReference>
<dbReference type="Gene3D" id="1.10.10.10">
    <property type="entry name" value="Winged helix-like DNA-binding domain superfamily/Winged helix DNA-binding domain"/>
    <property type="match status" value="1"/>
</dbReference>
<feature type="domain" description="HTH lysR-type" evidence="5">
    <location>
        <begin position="4"/>
        <end position="61"/>
    </location>
</feature>
<dbReference type="PANTHER" id="PTHR30579:SF7">
    <property type="entry name" value="HTH-TYPE TRANSCRIPTIONAL REGULATOR LRHA-RELATED"/>
    <property type="match status" value="1"/>
</dbReference>
<comment type="similarity">
    <text evidence="1">Belongs to the LysR transcriptional regulatory family.</text>
</comment>
<evidence type="ECO:0000256" key="1">
    <source>
        <dbReference type="ARBA" id="ARBA00009437"/>
    </source>
</evidence>
<protein>
    <submittedName>
        <fullName evidence="6">DNA-binding transcriptional regulator, LysR family</fullName>
    </submittedName>
</protein>
<dbReference type="Pfam" id="PF03466">
    <property type="entry name" value="LysR_substrate"/>
    <property type="match status" value="1"/>
</dbReference>
<dbReference type="SUPFAM" id="SSF53850">
    <property type="entry name" value="Periplasmic binding protein-like II"/>
    <property type="match status" value="1"/>
</dbReference>
<gene>
    <name evidence="6" type="ORF">SAMN05421508_12019</name>
</gene>
<dbReference type="GO" id="GO:0003677">
    <property type="term" value="F:DNA binding"/>
    <property type="evidence" value="ECO:0007669"/>
    <property type="project" value="UniProtKB-KW"/>
</dbReference>
<dbReference type="FunFam" id="1.10.10.10:FF:000001">
    <property type="entry name" value="LysR family transcriptional regulator"/>
    <property type="match status" value="1"/>
</dbReference>
<organism evidence="6 7">
    <name type="scientific">Caenispirillum bisanense</name>
    <dbReference type="NCBI Taxonomy" id="414052"/>
    <lineage>
        <taxon>Bacteria</taxon>
        <taxon>Pseudomonadati</taxon>
        <taxon>Pseudomonadota</taxon>
        <taxon>Alphaproteobacteria</taxon>
        <taxon>Rhodospirillales</taxon>
        <taxon>Novispirillaceae</taxon>
        <taxon>Caenispirillum</taxon>
    </lineage>
</organism>
<dbReference type="InterPro" id="IPR000847">
    <property type="entry name" value="LysR_HTH_N"/>
</dbReference>
<dbReference type="Proteomes" id="UP000219621">
    <property type="component" value="Unassembled WGS sequence"/>
</dbReference>
<dbReference type="InterPro" id="IPR005119">
    <property type="entry name" value="LysR_subst-bd"/>
</dbReference>